<dbReference type="SUPFAM" id="SSF48452">
    <property type="entry name" value="TPR-like"/>
    <property type="match status" value="2"/>
</dbReference>
<keyword evidence="6" id="KW-0812">Transmembrane</keyword>
<comment type="catalytic activity">
    <reaction evidence="1">
        <text>ATP + protein L-histidine = ADP + protein N-phospho-L-histidine.</text>
        <dbReference type="EC" id="2.7.13.3"/>
    </reaction>
</comment>
<accession>A0ABR7KN59</accession>
<feature type="domain" description="Histidine kinase" evidence="8">
    <location>
        <begin position="503"/>
        <end position="711"/>
    </location>
</feature>
<evidence type="ECO:0000256" key="5">
    <source>
        <dbReference type="ARBA" id="ARBA00023012"/>
    </source>
</evidence>
<evidence type="ECO:0000256" key="1">
    <source>
        <dbReference type="ARBA" id="ARBA00000085"/>
    </source>
</evidence>
<evidence type="ECO:0000256" key="6">
    <source>
        <dbReference type="SAM" id="Phobius"/>
    </source>
</evidence>
<evidence type="ECO:0000259" key="8">
    <source>
        <dbReference type="PROSITE" id="PS50109"/>
    </source>
</evidence>
<keyword evidence="6" id="KW-1133">Transmembrane helix</keyword>
<dbReference type="SUPFAM" id="SSF55874">
    <property type="entry name" value="ATPase domain of HSP90 chaperone/DNA topoisomerase II/histidine kinase"/>
    <property type="match status" value="1"/>
</dbReference>
<reference evidence="9 10" key="1">
    <citation type="submission" date="2020-08" db="EMBL/GenBank/DDBJ databases">
        <authorList>
            <person name="Sun Q."/>
            <person name="Inoue M."/>
        </authorList>
    </citation>
    <scope>NUCLEOTIDE SEQUENCE [LARGE SCALE GENOMIC DNA]</scope>
    <source>
        <strain evidence="9 10">CCM 8938</strain>
    </source>
</reference>
<dbReference type="Gene3D" id="3.30.565.10">
    <property type="entry name" value="Histidine kinase-like ATPase, C-terminal domain"/>
    <property type="match status" value="1"/>
</dbReference>
<dbReference type="Gene3D" id="1.10.287.130">
    <property type="match status" value="1"/>
</dbReference>
<dbReference type="InterPro" id="IPR005467">
    <property type="entry name" value="His_kinase_dom"/>
</dbReference>
<evidence type="ECO:0000256" key="3">
    <source>
        <dbReference type="ARBA" id="ARBA00022679"/>
    </source>
</evidence>
<dbReference type="InterPro" id="IPR003594">
    <property type="entry name" value="HATPase_dom"/>
</dbReference>
<dbReference type="EC" id="2.7.13.3" evidence="2"/>
<sequence>MKRLQKLFYKSCFIIFMLSYASFCSAQTKVDLTIDKKLKEWNTHCDKLKGIPTGIENYPELIKAAKIGLKITPSNNYFYKSVFNFHLAGGYESTYKIDSAIHYYEISKKYAEKAKSNSRIVFALRRLAGLYDNKQMSDLGNEARNELIAIAKIDKDEEIQVGANIVLGEYYFNAGMWEKALESYLVYIKYLKLDYARTKNSASRSNIGVGYLAIGEIYQNLNRPSESLSYFKESTGYLDNYQEGLETAYKDLITSYIALKKLDSGLYYYDKLHKSVSKSKDITILIDGQIELGKYYLGLNKLNQASKFLYEAEKNVDLSKEKEDLYNVKMALGDLMLKQGKNAQAIEYYKIALPLALYFKNKASIASLYYNFAQAERNLNLTNDAYNHVLQYAKYTDSLKTESISKNIIEMEARFQNGIKQQQIGVLNNENAIKNIQLQQEKRTRWLLIGVSILSFLALVLIYLNVRNKQKANLLLNQKNSELDFINAKLNESNQTKTKLFSIISHDLRSPVSQLFTFLKLQQQNSASISEDEKKLHQQALMNSSTNLLETMEDLLLWSKSQMENFELDIYDVDIQQVFDHASNVMSNQAEAKQLEIKIERFEFEYLKTDENLLTIILRNLMQNAINHSYSNGEVYLTAGLDPNNQKFISVINAGDEIPPSIIKDLMNNVNVKSKSSGYGLLIVKELAQKLNAELHIESNSKTTTASVLFR</sequence>
<keyword evidence="5" id="KW-0902">Two-component regulatory system</keyword>
<keyword evidence="3" id="KW-0808">Transferase</keyword>
<evidence type="ECO:0000256" key="2">
    <source>
        <dbReference type="ARBA" id="ARBA00012438"/>
    </source>
</evidence>
<keyword evidence="10" id="KW-1185">Reference proteome</keyword>
<protein>
    <recommendedName>
        <fullName evidence="2">histidine kinase</fullName>
        <ecNumber evidence="2">2.7.13.3</ecNumber>
    </recommendedName>
</protein>
<feature type="chain" id="PRO_5046818232" description="histidine kinase" evidence="7">
    <location>
        <begin position="27"/>
        <end position="711"/>
    </location>
</feature>
<dbReference type="SMART" id="SM00387">
    <property type="entry name" value="HATPase_c"/>
    <property type="match status" value="1"/>
</dbReference>
<feature type="transmembrane region" description="Helical" evidence="6">
    <location>
        <begin position="446"/>
        <end position="466"/>
    </location>
</feature>
<dbReference type="InterPro" id="IPR011990">
    <property type="entry name" value="TPR-like_helical_dom_sf"/>
</dbReference>
<keyword evidence="6" id="KW-0472">Membrane</keyword>
<dbReference type="PANTHER" id="PTHR43711">
    <property type="entry name" value="TWO-COMPONENT HISTIDINE KINASE"/>
    <property type="match status" value="1"/>
</dbReference>
<comment type="caution">
    <text evidence="9">The sequence shown here is derived from an EMBL/GenBank/DDBJ whole genome shotgun (WGS) entry which is preliminary data.</text>
</comment>
<dbReference type="InterPro" id="IPR003661">
    <property type="entry name" value="HisK_dim/P_dom"/>
</dbReference>
<name>A0ABR7KN59_9SPHI</name>
<evidence type="ECO:0000313" key="10">
    <source>
        <dbReference type="Proteomes" id="UP000652755"/>
    </source>
</evidence>
<dbReference type="Pfam" id="PF02518">
    <property type="entry name" value="HATPase_c"/>
    <property type="match status" value="1"/>
</dbReference>
<keyword evidence="7" id="KW-0732">Signal</keyword>
<evidence type="ECO:0000256" key="4">
    <source>
        <dbReference type="ARBA" id="ARBA00022777"/>
    </source>
</evidence>
<dbReference type="EMBL" id="JACRYL010000003">
    <property type="protein sequence ID" value="MBC6109521.1"/>
    <property type="molecule type" value="Genomic_DNA"/>
</dbReference>
<proteinExistence type="predicted"/>
<organism evidence="9 10">
    <name type="scientific">Pedobacter fastidiosus</name>
    <dbReference type="NCBI Taxonomy" id="2765361"/>
    <lineage>
        <taxon>Bacteria</taxon>
        <taxon>Pseudomonadati</taxon>
        <taxon>Bacteroidota</taxon>
        <taxon>Sphingobacteriia</taxon>
        <taxon>Sphingobacteriales</taxon>
        <taxon>Sphingobacteriaceae</taxon>
        <taxon>Pedobacter</taxon>
    </lineage>
</organism>
<dbReference type="CDD" id="cd00082">
    <property type="entry name" value="HisKA"/>
    <property type="match status" value="1"/>
</dbReference>
<dbReference type="InterPro" id="IPR050736">
    <property type="entry name" value="Sensor_HK_Regulatory"/>
</dbReference>
<feature type="signal peptide" evidence="7">
    <location>
        <begin position="1"/>
        <end position="26"/>
    </location>
</feature>
<dbReference type="InterPro" id="IPR036890">
    <property type="entry name" value="HATPase_C_sf"/>
</dbReference>
<evidence type="ECO:0000256" key="7">
    <source>
        <dbReference type="SAM" id="SignalP"/>
    </source>
</evidence>
<evidence type="ECO:0000313" key="9">
    <source>
        <dbReference type="EMBL" id="MBC6109521.1"/>
    </source>
</evidence>
<dbReference type="RefSeq" id="WP_187070008.1">
    <property type="nucleotide sequence ID" value="NZ_JACRYL010000003.1"/>
</dbReference>
<gene>
    <name evidence="9" type="ORF">H7U22_03720</name>
</gene>
<dbReference type="InterPro" id="IPR036097">
    <property type="entry name" value="HisK_dim/P_sf"/>
</dbReference>
<dbReference type="SUPFAM" id="SSF47384">
    <property type="entry name" value="Homodimeric domain of signal transducing histidine kinase"/>
    <property type="match status" value="1"/>
</dbReference>
<dbReference type="PANTHER" id="PTHR43711:SF1">
    <property type="entry name" value="HISTIDINE KINASE 1"/>
    <property type="match status" value="1"/>
</dbReference>
<dbReference type="Gene3D" id="1.25.40.10">
    <property type="entry name" value="Tetratricopeptide repeat domain"/>
    <property type="match status" value="2"/>
</dbReference>
<keyword evidence="4 9" id="KW-0418">Kinase</keyword>
<dbReference type="PROSITE" id="PS50109">
    <property type="entry name" value="HIS_KIN"/>
    <property type="match status" value="1"/>
</dbReference>
<dbReference type="Proteomes" id="UP000652755">
    <property type="component" value="Unassembled WGS sequence"/>
</dbReference>
<dbReference type="GO" id="GO:0016301">
    <property type="term" value="F:kinase activity"/>
    <property type="evidence" value="ECO:0007669"/>
    <property type="project" value="UniProtKB-KW"/>
</dbReference>
<dbReference type="SMART" id="SM00388">
    <property type="entry name" value="HisKA"/>
    <property type="match status" value="1"/>
</dbReference>